<comment type="catalytic activity">
    <reaction evidence="4">
        <text>a 2'-deoxyadenosine in DNA + S-adenosyl-L-methionine = an N(6)-methyl-2'-deoxyadenosine in DNA + S-adenosyl-L-homocysteine + H(+)</text>
        <dbReference type="Rhea" id="RHEA:15197"/>
        <dbReference type="Rhea" id="RHEA-COMP:12418"/>
        <dbReference type="Rhea" id="RHEA-COMP:12419"/>
        <dbReference type="ChEBI" id="CHEBI:15378"/>
        <dbReference type="ChEBI" id="CHEBI:57856"/>
        <dbReference type="ChEBI" id="CHEBI:59789"/>
        <dbReference type="ChEBI" id="CHEBI:90615"/>
        <dbReference type="ChEBI" id="CHEBI:90616"/>
        <dbReference type="EC" id="2.1.1.72"/>
    </reaction>
</comment>
<keyword evidence="9" id="KW-0614">Plasmid</keyword>
<keyword evidence="2 9" id="KW-0489">Methyltransferase</keyword>
<dbReference type="AlphaFoldDB" id="A0AAX3EPY1"/>
<dbReference type="Pfam" id="PF20467">
    <property type="entry name" value="MmeI_C"/>
    <property type="match status" value="1"/>
</dbReference>
<evidence type="ECO:0000259" key="6">
    <source>
        <dbReference type="Pfam" id="PF20466"/>
    </source>
</evidence>
<dbReference type="GO" id="GO:0009007">
    <property type="term" value="F:site-specific DNA-methyltransferase (adenine-specific) activity"/>
    <property type="evidence" value="ECO:0007669"/>
    <property type="project" value="UniProtKB-EC"/>
</dbReference>
<evidence type="ECO:0000259" key="5">
    <source>
        <dbReference type="Pfam" id="PF20465"/>
    </source>
</evidence>
<dbReference type="PANTHER" id="PTHR33841">
    <property type="entry name" value="DNA METHYLTRANSFERASE YEEA-RELATED"/>
    <property type="match status" value="1"/>
</dbReference>
<gene>
    <name evidence="9" type="ORF">NL394_22765</name>
</gene>
<protein>
    <recommendedName>
        <fullName evidence="1">site-specific DNA-methyltransferase (adenine-specific)</fullName>
        <ecNumber evidence="1">2.1.1.72</ecNumber>
    </recommendedName>
</protein>
<name>A0AAX3EPY1_PAEUR</name>
<feature type="domain" description="MmeI-like helicase spacer" evidence="5">
    <location>
        <begin position="16"/>
        <end position="94"/>
    </location>
</feature>
<feature type="domain" description="MmeI-like C-terminal" evidence="7">
    <location>
        <begin position="674"/>
        <end position="744"/>
    </location>
</feature>
<dbReference type="RefSeq" id="WP_069696669.1">
    <property type="nucleotide sequence ID" value="NZ_CP101187.1"/>
</dbReference>
<evidence type="ECO:0000256" key="2">
    <source>
        <dbReference type="ARBA" id="ARBA00022603"/>
    </source>
</evidence>
<evidence type="ECO:0000256" key="4">
    <source>
        <dbReference type="ARBA" id="ARBA00047942"/>
    </source>
</evidence>
<evidence type="ECO:0000313" key="10">
    <source>
        <dbReference type="Proteomes" id="UP001163293"/>
    </source>
</evidence>
<dbReference type="Proteomes" id="UP001163293">
    <property type="component" value="Plasmid unnamed2"/>
</dbReference>
<reference evidence="9" key="1">
    <citation type="submission" date="2022-07" db="EMBL/GenBank/DDBJ databases">
        <authorList>
            <person name="Wu T."/>
        </authorList>
    </citation>
    <scope>NUCLEOTIDE SEQUENCE</scope>
    <source>
        <strain evidence="9">SD-1</strain>
        <plasmid evidence="9">unnamed2</plasmid>
    </source>
</reference>
<sequence>MADLYEALEGSGYDDHEASIFLVRVLFALYADDSGIWERDLFTEFIELRTSTDGSDLGAQLTMLFQVMNQPKERRASTLDELLARFPYVNGRVFAEPLSIPSFDRVMRDKLVSACAFNWASISPAIFGSLFQAVKSPEARRELGEHYTTETNIRKTIDPLFFDELTEKFEAAQHDTKALKKLRGELAELRLLDPACGCGNFLVVAYRDLRALELRILLRLQELGDTSQIPLFFQRDDLAVKLEHMAGIEVEEWPARIASTALRLVDHQANMQMELALGKAPDTLPLDTITVIHVGNALRMDWNEIVPESDATIIMGNPPFIGMSWMSKEQQADNRHVFAPISAAKGLRTGRLDYVACWYAKAAELVTLRPQSRVAFVSTNSITQGEQARTMVPLLAGMGCEVDFGHRTFKWTSEAPGAAAVHCVIVGFSSTQRPNKRHRLFSYPRITGQPIETVPDRLNFYLFDGADYVPVKLTKPLIEGMPNAHKGSQPTDGGHLLLDEAAMREAVQIPEVAPYVKRFVQARDMLQGSPLRWCLWLVDAQPQHLRHPFIRQRLDLVAESRLKSPTVSVQEYAAKPALFTQNRQPEGSYFALPEVSSENRRWIPGQFFDTDVIAGNKLIIFPDAKPWHAALLQSSMFMAWVETFAGRLKSDISLSPGLAYFPIPWPELDQRAQQQFTDRIDQVFEAREAYPEATLADLYDPAAMPAQLIDAHTALDRTVDKAFGAAALLRSNDERLALIFERNNTP</sequence>
<dbReference type="EMBL" id="CP101187">
    <property type="protein sequence ID" value="UYW00032.1"/>
    <property type="molecule type" value="Genomic_DNA"/>
</dbReference>
<evidence type="ECO:0000256" key="3">
    <source>
        <dbReference type="ARBA" id="ARBA00022679"/>
    </source>
</evidence>
<feature type="domain" description="MmeI-like target recognition" evidence="6">
    <location>
        <begin position="471"/>
        <end position="668"/>
    </location>
</feature>
<organism evidence="9 10">
    <name type="scientific">Paenarthrobacter ureafaciens</name>
    <dbReference type="NCBI Taxonomy" id="37931"/>
    <lineage>
        <taxon>Bacteria</taxon>
        <taxon>Bacillati</taxon>
        <taxon>Actinomycetota</taxon>
        <taxon>Actinomycetes</taxon>
        <taxon>Micrococcales</taxon>
        <taxon>Micrococcaceae</taxon>
        <taxon>Paenarthrobacter</taxon>
    </lineage>
</organism>
<dbReference type="InterPro" id="IPR046819">
    <property type="entry name" value="MmeI_hel"/>
</dbReference>
<dbReference type="InterPro" id="IPR050953">
    <property type="entry name" value="N4_N6_ade-DNA_methylase"/>
</dbReference>
<dbReference type="EC" id="2.1.1.72" evidence="1"/>
<dbReference type="Pfam" id="PF20466">
    <property type="entry name" value="MmeI_TRD"/>
    <property type="match status" value="1"/>
</dbReference>
<keyword evidence="10" id="KW-1185">Reference proteome</keyword>
<dbReference type="InterPro" id="IPR046820">
    <property type="entry name" value="MmeI_TRD"/>
</dbReference>
<evidence type="ECO:0000259" key="8">
    <source>
        <dbReference type="Pfam" id="PF20473"/>
    </source>
</evidence>
<dbReference type="Pfam" id="PF20473">
    <property type="entry name" value="MmeI_Mtase"/>
    <property type="match status" value="1"/>
</dbReference>
<dbReference type="GO" id="GO:0032259">
    <property type="term" value="P:methylation"/>
    <property type="evidence" value="ECO:0007669"/>
    <property type="project" value="UniProtKB-KW"/>
</dbReference>
<keyword evidence="3" id="KW-0808">Transferase</keyword>
<proteinExistence type="predicted"/>
<dbReference type="PANTHER" id="PTHR33841:SF1">
    <property type="entry name" value="DNA METHYLTRANSFERASE A"/>
    <property type="match status" value="1"/>
</dbReference>
<geneLocation type="plasmid" evidence="9 10">
    <name>unnamed2</name>
</geneLocation>
<evidence type="ECO:0000259" key="7">
    <source>
        <dbReference type="Pfam" id="PF20467"/>
    </source>
</evidence>
<accession>A0AAX3EPY1</accession>
<dbReference type="Gene3D" id="3.40.50.150">
    <property type="entry name" value="Vaccinia Virus protein VP39"/>
    <property type="match status" value="1"/>
</dbReference>
<dbReference type="InterPro" id="IPR046818">
    <property type="entry name" value="MmeI_C"/>
</dbReference>
<evidence type="ECO:0000256" key="1">
    <source>
        <dbReference type="ARBA" id="ARBA00011900"/>
    </source>
</evidence>
<dbReference type="InterPro" id="IPR046816">
    <property type="entry name" value="MmeI_Mtase"/>
</dbReference>
<feature type="domain" description="MmeI-like DNA-methyltransferase" evidence="8">
    <location>
        <begin position="170"/>
        <end position="441"/>
    </location>
</feature>
<evidence type="ECO:0000313" key="9">
    <source>
        <dbReference type="EMBL" id="UYW00032.1"/>
    </source>
</evidence>
<dbReference type="InterPro" id="IPR029063">
    <property type="entry name" value="SAM-dependent_MTases_sf"/>
</dbReference>
<dbReference type="Pfam" id="PF20465">
    <property type="entry name" value="MmeI_hel"/>
    <property type="match status" value="1"/>
</dbReference>
<dbReference type="SUPFAM" id="SSF53335">
    <property type="entry name" value="S-adenosyl-L-methionine-dependent methyltransferases"/>
    <property type="match status" value="1"/>
</dbReference>